<dbReference type="Proteomes" id="UP000198662">
    <property type="component" value="Unassembled WGS sequence"/>
</dbReference>
<dbReference type="EMBL" id="FNGF01000001">
    <property type="protein sequence ID" value="SDK52566.1"/>
    <property type="molecule type" value="Genomic_DNA"/>
</dbReference>
<reference evidence="3" key="1">
    <citation type="submission" date="2016-10" db="EMBL/GenBank/DDBJ databases">
        <authorList>
            <person name="Varghese N."/>
            <person name="Submissions S."/>
        </authorList>
    </citation>
    <scope>NUCLEOTIDE SEQUENCE [LARGE SCALE GENOMIC DNA]</scope>
    <source>
        <strain evidence="3">CGMCC 4.3147</strain>
    </source>
</reference>
<dbReference type="STRING" id="380244.SAMN05216298_0406"/>
<organism evidence="2 3">
    <name type="scientific">Glycomyces sambucus</name>
    <dbReference type="NCBI Taxonomy" id="380244"/>
    <lineage>
        <taxon>Bacteria</taxon>
        <taxon>Bacillati</taxon>
        <taxon>Actinomycetota</taxon>
        <taxon>Actinomycetes</taxon>
        <taxon>Glycomycetales</taxon>
        <taxon>Glycomycetaceae</taxon>
        <taxon>Glycomyces</taxon>
    </lineage>
</organism>
<keyword evidence="1" id="KW-1133">Transmembrane helix</keyword>
<dbReference type="AlphaFoldDB" id="A0A1G9CLU9"/>
<evidence type="ECO:0000313" key="3">
    <source>
        <dbReference type="Proteomes" id="UP000198662"/>
    </source>
</evidence>
<keyword evidence="3" id="KW-1185">Reference proteome</keyword>
<evidence type="ECO:0000313" key="2">
    <source>
        <dbReference type="EMBL" id="SDK52566.1"/>
    </source>
</evidence>
<dbReference type="Pfam" id="PF18895">
    <property type="entry name" value="T4SS_pilin"/>
    <property type="match status" value="1"/>
</dbReference>
<protein>
    <submittedName>
        <fullName evidence="2">Uncharacterized protein</fullName>
    </submittedName>
</protein>
<feature type="transmembrane region" description="Helical" evidence="1">
    <location>
        <begin position="51"/>
        <end position="73"/>
    </location>
</feature>
<name>A0A1G9CLU9_9ACTN</name>
<keyword evidence="1" id="KW-0472">Membrane</keyword>
<sequence>MANTQGVIDVLNRLQLVIVVIAGTAVAVMLTFAGFRYLLASEPGETERAKSALRSAAIGFGIVVLAPILVAILKQILSGE</sequence>
<evidence type="ECO:0000256" key="1">
    <source>
        <dbReference type="SAM" id="Phobius"/>
    </source>
</evidence>
<feature type="transmembrane region" description="Helical" evidence="1">
    <location>
        <begin position="16"/>
        <end position="39"/>
    </location>
</feature>
<keyword evidence="1" id="KW-0812">Transmembrane</keyword>
<accession>A0A1G9CLU9</accession>
<gene>
    <name evidence="2" type="ORF">SAMN05216298_0406</name>
</gene>
<dbReference type="InterPro" id="IPR043993">
    <property type="entry name" value="T4SS_pilin"/>
</dbReference>
<proteinExistence type="predicted"/>